<dbReference type="InterPro" id="IPR002575">
    <property type="entry name" value="Aminoglycoside_PTrfase"/>
</dbReference>
<dbReference type="NCBIfam" id="TIGR02904">
    <property type="entry name" value="spore_ysxE"/>
    <property type="match status" value="1"/>
</dbReference>
<dbReference type="InterPro" id="IPR014253">
    <property type="entry name" value="Spore_coat_YsxE"/>
</dbReference>
<proteinExistence type="predicted"/>
<dbReference type="SUPFAM" id="SSF56112">
    <property type="entry name" value="Protein kinase-like (PK-like)"/>
    <property type="match status" value="1"/>
</dbReference>
<dbReference type="Gene3D" id="3.90.1200.10">
    <property type="match status" value="1"/>
</dbReference>
<keyword evidence="3" id="KW-1185">Reference proteome</keyword>
<reference evidence="2 3" key="1">
    <citation type="submission" date="2022-06" db="EMBL/GenBank/DDBJ databases">
        <authorList>
            <person name="Jeon C.O."/>
        </authorList>
    </citation>
    <scope>NUCLEOTIDE SEQUENCE [LARGE SCALE GENOMIC DNA]</scope>
    <source>
        <strain evidence="2 3">KCTC 13943</strain>
    </source>
</reference>
<comment type="caution">
    <text evidence="2">The sequence shown here is derived from an EMBL/GenBank/DDBJ whole genome shotgun (WGS) entry which is preliminary data.</text>
</comment>
<dbReference type="InterPro" id="IPR047175">
    <property type="entry name" value="CotS-like"/>
</dbReference>
<sequence>MSDLNRLEEVSPILKNYLIEPYFVEDYGRIQKIYSNKGTFALKKIAPTAGTDFIRHVHQLYQKGFNRIVPIYPTMDGRYAVLNDKDLYYLMPWMPNEIKEDRQHRNQQLIRELARLHTLSTKEIPINKEERTEHYEKTIQQLEKHLEFLDGFVDECEKKTYMSPFELLYCIYYNEISQALKFSKTKFEEWYENTKENEKARMVITHGKLSSEHFLYDENGYGYFINFENAQFGSPIHDLLPFLSRALNTNPKRNDEAVDWIYHYHKYFPFKQDEKLLFYSYLAYPIPIIQVAETYYRKQQSKNELKFVRQLQRKYWHLKNNEYVVMRMVEMDAQQQQAKEGAQQQQSS</sequence>
<organism evidence="2 3">
    <name type="scientific">Neobacillus pocheonensis</name>
    <dbReference type="NCBI Taxonomy" id="363869"/>
    <lineage>
        <taxon>Bacteria</taxon>
        <taxon>Bacillati</taxon>
        <taxon>Bacillota</taxon>
        <taxon>Bacilli</taxon>
        <taxon>Bacillales</taxon>
        <taxon>Bacillaceae</taxon>
        <taxon>Neobacillus</taxon>
    </lineage>
</organism>
<dbReference type="PANTHER" id="PTHR39179:SF3">
    <property type="entry name" value="COTS-RELATED PROTEIN"/>
    <property type="match status" value="1"/>
</dbReference>
<dbReference type="Pfam" id="PF01636">
    <property type="entry name" value="APH"/>
    <property type="match status" value="1"/>
</dbReference>
<dbReference type="PANTHER" id="PTHR39179">
    <property type="entry name" value="SPORE COAT PROTEIN I"/>
    <property type="match status" value="1"/>
</dbReference>
<name>A0ABT0W631_9BACI</name>
<protein>
    <submittedName>
        <fullName evidence="2">Spore coat protein YsxE</fullName>
    </submittedName>
</protein>
<gene>
    <name evidence="2" type="primary">ysxE</name>
    <name evidence="2" type="ORF">NDK43_02650</name>
</gene>
<dbReference type="Proteomes" id="UP001523262">
    <property type="component" value="Unassembled WGS sequence"/>
</dbReference>
<keyword evidence="2" id="KW-0167">Capsid protein</keyword>
<evidence type="ECO:0000313" key="2">
    <source>
        <dbReference type="EMBL" id="MCM2531499.1"/>
    </source>
</evidence>
<dbReference type="InterPro" id="IPR011009">
    <property type="entry name" value="Kinase-like_dom_sf"/>
</dbReference>
<accession>A0ABT0W631</accession>
<evidence type="ECO:0000259" key="1">
    <source>
        <dbReference type="Pfam" id="PF01636"/>
    </source>
</evidence>
<dbReference type="EMBL" id="JAMQCR010000001">
    <property type="protein sequence ID" value="MCM2531499.1"/>
    <property type="molecule type" value="Genomic_DNA"/>
</dbReference>
<feature type="domain" description="Aminoglycoside phosphotransferase" evidence="1">
    <location>
        <begin position="40"/>
        <end position="245"/>
    </location>
</feature>
<evidence type="ECO:0000313" key="3">
    <source>
        <dbReference type="Proteomes" id="UP001523262"/>
    </source>
</evidence>
<dbReference type="Gene3D" id="3.30.200.20">
    <property type="entry name" value="Phosphorylase Kinase, domain 1"/>
    <property type="match status" value="1"/>
</dbReference>
<keyword evidence="2" id="KW-0946">Virion</keyword>